<accession>A0A507B082</accession>
<proteinExistence type="inferred from homology"/>
<gene>
    <name evidence="8" type="ORF">E0L32_007239</name>
</gene>
<dbReference type="SUPFAM" id="SSF54001">
    <property type="entry name" value="Cysteine proteinases"/>
    <property type="match status" value="1"/>
</dbReference>
<dbReference type="Gene3D" id="3.90.70.10">
    <property type="entry name" value="Cysteine proteinases"/>
    <property type="match status" value="1"/>
</dbReference>
<evidence type="ECO:0000256" key="2">
    <source>
        <dbReference type="ARBA" id="ARBA00022670"/>
    </source>
</evidence>
<dbReference type="AlphaFoldDB" id="A0A507B082"/>
<reference evidence="8 9" key="1">
    <citation type="submission" date="2019-06" db="EMBL/GenBank/DDBJ databases">
        <title>Draft genome sequence of the filamentous fungus Phialemoniopsis curvata isolated from diesel fuel.</title>
        <authorList>
            <person name="Varaljay V.A."/>
            <person name="Lyon W.J."/>
            <person name="Crouch A.L."/>
            <person name="Drake C.E."/>
            <person name="Hollomon J.M."/>
            <person name="Nadeau L.J."/>
            <person name="Nunn H.S."/>
            <person name="Stevenson B.S."/>
            <person name="Bojanowski C.L."/>
            <person name="Crookes-Goodson W.J."/>
        </authorList>
    </citation>
    <scope>NUCLEOTIDE SEQUENCE [LARGE SCALE GENOMIC DNA]</scope>
    <source>
        <strain evidence="8 9">D216</strain>
    </source>
</reference>
<feature type="active site" evidence="5">
    <location>
        <position position="365"/>
    </location>
</feature>
<dbReference type="CDD" id="cd00044">
    <property type="entry name" value="CysPc"/>
    <property type="match status" value="1"/>
</dbReference>
<dbReference type="STRING" id="1093900.A0A507B082"/>
<keyword evidence="4 5" id="KW-0788">Thiol protease</keyword>
<keyword evidence="3 5" id="KW-0378">Hydrolase</keyword>
<dbReference type="InterPro" id="IPR051297">
    <property type="entry name" value="PalB/RIM13"/>
</dbReference>
<dbReference type="Pfam" id="PF25435">
    <property type="entry name" value="PalB_C"/>
    <property type="match status" value="1"/>
</dbReference>
<feature type="compositionally biased region" description="Low complexity" evidence="6">
    <location>
        <begin position="773"/>
        <end position="784"/>
    </location>
</feature>
<evidence type="ECO:0000313" key="8">
    <source>
        <dbReference type="EMBL" id="TPX12124.1"/>
    </source>
</evidence>
<dbReference type="InterPro" id="IPR001300">
    <property type="entry name" value="Peptidase_C2_calpain_cat"/>
</dbReference>
<feature type="active site" evidence="5">
    <location>
        <position position="175"/>
    </location>
</feature>
<feature type="active site" evidence="5">
    <location>
        <position position="345"/>
    </location>
</feature>
<protein>
    <recommendedName>
        <fullName evidence="7">Calpain catalytic domain-containing protein</fullName>
    </recommendedName>
</protein>
<dbReference type="Pfam" id="PF00648">
    <property type="entry name" value="Peptidase_C2"/>
    <property type="match status" value="1"/>
</dbReference>
<sequence>MEAKARDHETKISKSSGKDALQHAITAAELYMKAVKEATDASDRARLKAKCEEVIARAEKLKSPPPKPPSTPRVTRELPTGEKAILLRSSRLHGNVFPPWEAEPETDQFATSPEDGALFEDASLLSFSGKQLETFAGWKRPSELFPGPSRPANENASLVAADGDCDLVQDITTDCSVVASLCAVMKHLRPKSTSLSLLSNIMFPFDHNSETPAISPNGKYIFRMHFNGCFRRVIIDDRLPSSKTSRTLFVVDRRNPRLIWPALLEKAYLKIRGGYDFPGSNSGTDLWVLTGWIPEQIFLQSDDIELDQTWNRIKKAYDFNDVVVTLGTGRLSPEEEETLGLAGEHDYAVLDLAIENGVRRMLLKNPWCEGLTWTGVGSSSTVQVQQKASRQQDKPSIAPSEEEMTGTFWISLEDVVQNFESLYLNWNPSLFTRRQDHHFVWDIPPKSLALSFARNPQYSMRASADGPVWILLSRHFQDEELAIARNRSATLAEVSNSLGFMSLYVFDAASGGRVQLSDRPRRALHHSHFVDSPQTLLRIEARRDKVYTIAAAQSGLPLPRYSFTLSFFSRCDLTVEKACDELAHYQEHTGSWTRRTAGGNPAVASYLHNPQLAITLPRPSRVSLLLCTDAADIPVHVDLVWAQGQRVTALAARDVALSSGEYRRGCCLAETPQSSLVSILNAGTYTAVLSTFEPGMLADYTLRIGSDEPLTVAPVPADGAGRLRAQLPPVVLRGERQHQRRRARLSVTRLTRVSVVARSGLLTATAPDAVGAAAPASRRPWSSSYTAGRGRGGAPCAVRISLERGTGPHRHVLAASGDGEMRDAAMGLRAGDVDFDAAMGDGSGGGGLWLVVEQMGAHAEGYGLQVDVLSDQHVEVGPWESWEE</sequence>
<dbReference type="SUPFAM" id="SSF116846">
    <property type="entry name" value="MIT domain"/>
    <property type="match status" value="1"/>
</dbReference>
<dbReference type="InterPro" id="IPR036181">
    <property type="entry name" value="MIT_dom_sf"/>
</dbReference>
<dbReference type="OrthoDB" id="167576at2759"/>
<feature type="region of interest" description="Disordered" evidence="6">
    <location>
        <begin position="57"/>
        <end position="79"/>
    </location>
</feature>
<dbReference type="Gene3D" id="2.60.120.380">
    <property type="match status" value="1"/>
</dbReference>
<dbReference type="PANTHER" id="PTHR46143">
    <property type="entry name" value="CALPAIN-7"/>
    <property type="match status" value="1"/>
</dbReference>
<comment type="caution">
    <text evidence="8">The sequence shown here is derived from an EMBL/GenBank/DDBJ whole genome shotgun (WGS) entry which is preliminary data.</text>
</comment>
<dbReference type="InterPro" id="IPR022683">
    <property type="entry name" value="Calpain_III"/>
</dbReference>
<dbReference type="InterPro" id="IPR036213">
    <property type="entry name" value="Calpain_III_sf"/>
</dbReference>
<dbReference type="EMBL" id="SKBQ01000043">
    <property type="protein sequence ID" value="TPX12124.1"/>
    <property type="molecule type" value="Genomic_DNA"/>
</dbReference>
<dbReference type="PANTHER" id="PTHR46143:SF1">
    <property type="entry name" value="CALPAIN-7"/>
    <property type="match status" value="1"/>
</dbReference>
<evidence type="ECO:0000259" key="7">
    <source>
        <dbReference type="PROSITE" id="PS50203"/>
    </source>
</evidence>
<dbReference type="InterPro" id="IPR038765">
    <property type="entry name" value="Papain-like_cys_pep_sf"/>
</dbReference>
<name>A0A507B082_9PEZI</name>
<dbReference type="SMART" id="SM00230">
    <property type="entry name" value="CysPc"/>
    <property type="match status" value="1"/>
</dbReference>
<dbReference type="PROSITE" id="PS50203">
    <property type="entry name" value="CALPAIN_CAT"/>
    <property type="match status" value="1"/>
</dbReference>
<dbReference type="RefSeq" id="XP_030993835.1">
    <property type="nucleotide sequence ID" value="XM_031141961.1"/>
</dbReference>
<organism evidence="8 9">
    <name type="scientific">Thyridium curvatum</name>
    <dbReference type="NCBI Taxonomy" id="1093900"/>
    <lineage>
        <taxon>Eukaryota</taxon>
        <taxon>Fungi</taxon>
        <taxon>Dikarya</taxon>
        <taxon>Ascomycota</taxon>
        <taxon>Pezizomycotina</taxon>
        <taxon>Sordariomycetes</taxon>
        <taxon>Sordariomycetidae</taxon>
        <taxon>Thyridiales</taxon>
        <taxon>Thyridiaceae</taxon>
        <taxon>Thyridium</taxon>
    </lineage>
</organism>
<dbReference type="Gene3D" id="1.20.58.80">
    <property type="entry name" value="Phosphotransferase system, lactose/cellobiose-type IIA subunit"/>
    <property type="match status" value="1"/>
</dbReference>
<evidence type="ECO:0000256" key="1">
    <source>
        <dbReference type="ARBA" id="ARBA00010193"/>
    </source>
</evidence>
<keyword evidence="9" id="KW-1185">Reference proteome</keyword>
<dbReference type="SUPFAM" id="SSF49758">
    <property type="entry name" value="Calpain large subunit, middle domain (domain III)"/>
    <property type="match status" value="2"/>
</dbReference>
<evidence type="ECO:0000256" key="5">
    <source>
        <dbReference type="PROSITE-ProRule" id="PRU00239"/>
    </source>
</evidence>
<evidence type="ECO:0000256" key="3">
    <source>
        <dbReference type="ARBA" id="ARBA00022801"/>
    </source>
</evidence>
<dbReference type="InParanoid" id="A0A507B082"/>
<dbReference type="GeneID" id="41974686"/>
<evidence type="ECO:0000256" key="6">
    <source>
        <dbReference type="SAM" id="MobiDB-lite"/>
    </source>
</evidence>
<comment type="similarity">
    <text evidence="1">Belongs to the peptidase C2 family. PalB/RIM13 subfamily.</text>
</comment>
<dbReference type="GO" id="GO:0006508">
    <property type="term" value="P:proteolysis"/>
    <property type="evidence" value="ECO:0007669"/>
    <property type="project" value="UniProtKB-KW"/>
</dbReference>
<feature type="region of interest" description="Disordered" evidence="6">
    <location>
        <begin position="773"/>
        <end position="792"/>
    </location>
</feature>
<evidence type="ECO:0000313" key="9">
    <source>
        <dbReference type="Proteomes" id="UP000319257"/>
    </source>
</evidence>
<dbReference type="GO" id="GO:0004198">
    <property type="term" value="F:calcium-dependent cysteine-type endopeptidase activity"/>
    <property type="evidence" value="ECO:0007669"/>
    <property type="project" value="InterPro"/>
</dbReference>
<dbReference type="SMART" id="SM00720">
    <property type="entry name" value="calpain_III"/>
    <property type="match status" value="1"/>
</dbReference>
<dbReference type="Proteomes" id="UP000319257">
    <property type="component" value="Unassembled WGS sequence"/>
</dbReference>
<evidence type="ECO:0000256" key="4">
    <source>
        <dbReference type="ARBA" id="ARBA00022807"/>
    </source>
</evidence>
<feature type="domain" description="Calpain catalytic" evidence="7">
    <location>
        <begin position="94"/>
        <end position="428"/>
    </location>
</feature>
<keyword evidence="2 5" id="KW-0645">Protease</keyword>